<dbReference type="PANTHER" id="PTHR43427:SF6">
    <property type="entry name" value="CHLORIDE CHANNEL PROTEIN CLC-E"/>
    <property type="match status" value="1"/>
</dbReference>
<dbReference type="CDD" id="cd00400">
    <property type="entry name" value="Voltage_gated_ClC"/>
    <property type="match status" value="1"/>
</dbReference>
<dbReference type="GO" id="GO:0034707">
    <property type="term" value="C:chloride channel complex"/>
    <property type="evidence" value="ECO:0007669"/>
    <property type="project" value="UniProtKB-KW"/>
</dbReference>
<keyword evidence="7" id="KW-0869">Chloride channel</keyword>
<dbReference type="EMBL" id="BHXQ01000005">
    <property type="protein sequence ID" value="GCC52649.1"/>
    <property type="molecule type" value="Genomic_DNA"/>
</dbReference>
<evidence type="ECO:0000256" key="4">
    <source>
        <dbReference type="ARBA" id="ARBA00022989"/>
    </source>
</evidence>
<feature type="transmembrane region" description="Helical" evidence="11">
    <location>
        <begin position="319"/>
        <end position="338"/>
    </location>
</feature>
<dbReference type="PROSITE" id="PS51371">
    <property type="entry name" value="CBS"/>
    <property type="match status" value="2"/>
</dbReference>
<evidence type="ECO:0000256" key="2">
    <source>
        <dbReference type="ARBA" id="ARBA00022448"/>
    </source>
</evidence>
<feature type="transmembrane region" description="Helical" evidence="11">
    <location>
        <begin position="380"/>
        <end position="400"/>
    </location>
</feature>
<dbReference type="InterPro" id="IPR014743">
    <property type="entry name" value="Cl-channel_core"/>
</dbReference>
<dbReference type="SUPFAM" id="SSF54631">
    <property type="entry name" value="CBS-domain pair"/>
    <property type="match status" value="1"/>
</dbReference>
<keyword evidence="3 11" id="KW-0812">Transmembrane</keyword>
<sequence length="556" mass="60199">MGLLSGGAAVILKSFVHSIQHWIERYSYEDFFLVIFFPLVGIAFTVLLINTIWKHSFKKGSAEITYAITKKSSQLPLSHTYSHIITSAITVGFGGSTGLESPMVSTGSAIGSNVARAFRLSYKEKTILLACGASAGIAAAFNSPIAGVLFAIEVLLADISAAAFIPLIVAAATGALLAKIILAEGVLLTFTLVSPFDHHNTHYYLLLGLLSGFVALYYARSFDYIHDLMKKIKSTWIRVLIGGVLLAGLVLFFPSLLGEGYESIKSLSNLNTKTIFDRSIVANWVNSEYAVLLFLSLVVLLKSVAAAITIGSGGNGGSFGPSLFMGAYLGFVFARLLNMMLGTDIPEVNFALVGMAGMLSGVFYAPLTAIFLIAEITGGYGLIIPLMMVSAMSLAVANYFQPKSMEGKKLAKLLNASIDDRDQYLLSRLDLSQLIETNFLTIKPTENLEALRKTIAVSTRNTFAVVNDAEELVGIIQLDDVRQIIFSADATETLVKDLMNIPAGELTLQDNLQTALKKFDTTGLWNLPVVDKKRYVGFISKSSLLARYRNELIRSA</sequence>
<evidence type="ECO:0000256" key="6">
    <source>
        <dbReference type="ARBA" id="ARBA00023136"/>
    </source>
</evidence>
<dbReference type="GO" id="GO:0005254">
    <property type="term" value="F:chloride channel activity"/>
    <property type="evidence" value="ECO:0007669"/>
    <property type="project" value="UniProtKB-KW"/>
</dbReference>
<dbReference type="Proteomes" id="UP000288227">
    <property type="component" value="Unassembled WGS sequence"/>
</dbReference>
<keyword evidence="10" id="KW-0129">CBS domain</keyword>
<keyword evidence="8" id="KW-0868">Chloride</keyword>
<evidence type="ECO:0000313" key="14">
    <source>
        <dbReference type="Proteomes" id="UP000288227"/>
    </source>
</evidence>
<dbReference type="InterPro" id="IPR050368">
    <property type="entry name" value="ClC-type_chloride_channel"/>
</dbReference>
<organism evidence="13 14">
    <name type="scientific">Chryseotalea sanaruensis</name>
    <dbReference type="NCBI Taxonomy" id="2482724"/>
    <lineage>
        <taxon>Bacteria</taxon>
        <taxon>Pseudomonadati</taxon>
        <taxon>Bacteroidota</taxon>
        <taxon>Cytophagia</taxon>
        <taxon>Cytophagales</taxon>
        <taxon>Chryseotaleaceae</taxon>
        <taxon>Chryseotalea</taxon>
    </lineage>
</organism>
<evidence type="ECO:0000259" key="12">
    <source>
        <dbReference type="PROSITE" id="PS51371"/>
    </source>
</evidence>
<comment type="caution">
    <text evidence="13">The sequence shown here is derived from an EMBL/GenBank/DDBJ whole genome shotgun (WGS) entry which is preliminary data.</text>
</comment>
<dbReference type="Gene3D" id="3.10.580.10">
    <property type="entry name" value="CBS-domain"/>
    <property type="match status" value="1"/>
</dbReference>
<proteinExistence type="predicted"/>
<feature type="transmembrane region" description="Helical" evidence="11">
    <location>
        <begin position="289"/>
        <end position="313"/>
    </location>
</feature>
<dbReference type="InterPro" id="IPR046342">
    <property type="entry name" value="CBS_dom_sf"/>
</dbReference>
<name>A0A401UCP1_9BACT</name>
<dbReference type="AlphaFoldDB" id="A0A401UCP1"/>
<evidence type="ECO:0000256" key="5">
    <source>
        <dbReference type="ARBA" id="ARBA00023065"/>
    </source>
</evidence>
<dbReference type="Pfam" id="PF00571">
    <property type="entry name" value="CBS"/>
    <property type="match status" value="2"/>
</dbReference>
<feature type="transmembrane region" description="Helical" evidence="11">
    <location>
        <begin position="350"/>
        <end position="374"/>
    </location>
</feature>
<keyword evidence="9" id="KW-0407">Ion channel</keyword>
<evidence type="ECO:0000256" key="11">
    <source>
        <dbReference type="SAM" id="Phobius"/>
    </source>
</evidence>
<dbReference type="PANTHER" id="PTHR43427">
    <property type="entry name" value="CHLORIDE CHANNEL PROTEIN CLC-E"/>
    <property type="match status" value="1"/>
</dbReference>
<feature type="transmembrane region" description="Helical" evidence="11">
    <location>
        <begin position="202"/>
        <end position="219"/>
    </location>
</feature>
<feature type="transmembrane region" description="Helical" evidence="11">
    <location>
        <begin position="126"/>
        <end position="152"/>
    </location>
</feature>
<accession>A0A401UCP1</accession>
<dbReference type="Gene3D" id="1.10.3080.10">
    <property type="entry name" value="Clc chloride channel"/>
    <property type="match status" value="1"/>
</dbReference>
<evidence type="ECO:0000256" key="3">
    <source>
        <dbReference type="ARBA" id="ARBA00022692"/>
    </source>
</evidence>
<dbReference type="SUPFAM" id="SSF81340">
    <property type="entry name" value="Clc chloride channel"/>
    <property type="match status" value="1"/>
</dbReference>
<evidence type="ECO:0000256" key="9">
    <source>
        <dbReference type="ARBA" id="ARBA00023303"/>
    </source>
</evidence>
<evidence type="ECO:0000256" key="7">
    <source>
        <dbReference type="ARBA" id="ARBA00023173"/>
    </source>
</evidence>
<keyword evidence="6 11" id="KW-0472">Membrane</keyword>
<gene>
    <name evidence="13" type="ORF">SanaruYs_28870</name>
</gene>
<evidence type="ECO:0000313" key="13">
    <source>
        <dbReference type="EMBL" id="GCC52649.1"/>
    </source>
</evidence>
<comment type="subcellular location">
    <subcellularLocation>
        <location evidence="1">Membrane</location>
        <topology evidence="1">Multi-pass membrane protein</topology>
    </subcellularLocation>
</comment>
<feature type="transmembrane region" description="Helical" evidence="11">
    <location>
        <begin position="164"/>
        <end position="190"/>
    </location>
</feature>
<dbReference type="InterPro" id="IPR001807">
    <property type="entry name" value="ClC"/>
</dbReference>
<feature type="domain" description="CBS" evidence="12">
    <location>
        <begin position="435"/>
        <end position="491"/>
    </location>
</feature>
<evidence type="ECO:0000256" key="10">
    <source>
        <dbReference type="PROSITE-ProRule" id="PRU00703"/>
    </source>
</evidence>
<evidence type="ECO:0000256" key="1">
    <source>
        <dbReference type="ARBA" id="ARBA00004141"/>
    </source>
</evidence>
<protein>
    <submittedName>
        <fullName evidence="13">CBS domain-containing protein</fullName>
    </submittedName>
</protein>
<feature type="transmembrane region" description="Helical" evidence="11">
    <location>
        <begin position="31"/>
        <end position="53"/>
    </location>
</feature>
<keyword evidence="2" id="KW-0813">Transport</keyword>
<dbReference type="Pfam" id="PF00654">
    <property type="entry name" value="Voltage_CLC"/>
    <property type="match status" value="1"/>
</dbReference>
<keyword evidence="4 11" id="KW-1133">Transmembrane helix</keyword>
<feature type="domain" description="CBS" evidence="12">
    <location>
        <begin position="499"/>
        <end position="555"/>
    </location>
</feature>
<dbReference type="PRINTS" id="PR00762">
    <property type="entry name" value="CLCHANNEL"/>
</dbReference>
<keyword evidence="5" id="KW-0406">Ion transport</keyword>
<evidence type="ECO:0000256" key="8">
    <source>
        <dbReference type="ARBA" id="ARBA00023214"/>
    </source>
</evidence>
<feature type="transmembrane region" description="Helical" evidence="11">
    <location>
        <begin position="239"/>
        <end position="257"/>
    </location>
</feature>
<reference evidence="13 14" key="1">
    <citation type="submission" date="2018-11" db="EMBL/GenBank/DDBJ databases">
        <title>Chryseotalea sanarue gen. nov., sp., nov., a member of the family Cytophagaceae, isolated from a brackish lake in Hamamatsu Japan.</title>
        <authorList>
            <person name="Maejima Y."/>
            <person name="Iino T."/>
            <person name="Muraguchi Y."/>
            <person name="Fukuda K."/>
            <person name="Ohkuma M."/>
            <person name="Moriuchi R."/>
            <person name="Dohra H."/>
            <person name="Kimbara K."/>
            <person name="Shintani M."/>
        </authorList>
    </citation>
    <scope>NUCLEOTIDE SEQUENCE [LARGE SCALE GENOMIC DNA]</scope>
    <source>
        <strain evidence="13 14">Ys</strain>
    </source>
</reference>
<dbReference type="InterPro" id="IPR000644">
    <property type="entry name" value="CBS_dom"/>
</dbReference>
<keyword evidence="14" id="KW-1185">Reference proteome</keyword>